<dbReference type="AlphaFoldDB" id="A0A117RCR2"/>
<dbReference type="Pfam" id="PF21725">
    <property type="entry name" value="T7SS_signal"/>
    <property type="match status" value="1"/>
</dbReference>
<sequence length="497" mass="53523">AQEAIDLYKKATHASEQAKEAYNKRVVAYDVALMSPDKDPGPRPGDFHDPATADFEHAREVLEAARRQRDTAAGIASDAVQTALAHAPAEPPPLTQLKVDAVDGYNAFNTEAVHFGAGVVKGTAGLYAMVRGANPLDPYNLTHPAEALQHQAMTLAGLVSSATHPERTLKTTLQEFIEDPAEFGGRLAPQVLLTDGVGLEAGGIRAAAAREGMESGARSVAARGARYGDDLAGDAVHADSLDPDAARSFLDDQYPELKDLNVPHSGSAESGFNYTPQLSDDVWRKLDVEQKHQVGAAELSDGAVSFPDAEAATAYGREHWDNYAENLPQSQQQAVRDYTDEPLIPGKAGSVTYKEMNGYLRGNAEFGTPEVLQSIREVDRALAGNPLPQDVMVVRGTNMGHVEYDYPEQLEGRTLHDGAYTSTSLGNHPVASFAGKDAVLHLRVPEGTPALWVEKVGNFGADERELLLGRGMSYKVTRSFMDDKGQIQIYGEVLPVR</sequence>
<feature type="domain" description="Putative T7SS secretion signal" evidence="2">
    <location>
        <begin position="1"/>
        <end position="91"/>
    </location>
</feature>
<dbReference type="SUPFAM" id="SSF56399">
    <property type="entry name" value="ADP-ribosylation"/>
    <property type="match status" value="1"/>
</dbReference>
<protein>
    <submittedName>
        <fullName evidence="3">Uncharacterized protein</fullName>
    </submittedName>
</protein>
<keyword evidence="4" id="KW-1185">Reference proteome</keyword>
<dbReference type="Proteomes" id="UP000053024">
    <property type="component" value="Unassembled WGS sequence"/>
</dbReference>
<reference evidence="3 4" key="1">
    <citation type="submission" date="2015-10" db="EMBL/GenBank/DDBJ databases">
        <title>Draft genome sequence of Streptomyces bungoensis DSM 41781, type strain for the species Streptomyces bungoensis.</title>
        <authorList>
            <person name="Ruckert C."/>
            <person name="Winkler A."/>
            <person name="Kalinowski J."/>
            <person name="Kampfer P."/>
            <person name="Glaeser S."/>
        </authorList>
    </citation>
    <scope>NUCLEOTIDE SEQUENCE [LARGE SCALE GENOMIC DNA]</scope>
    <source>
        <strain evidence="3 4">DSM 41781</strain>
    </source>
</reference>
<evidence type="ECO:0000259" key="1">
    <source>
        <dbReference type="Pfam" id="PF03496"/>
    </source>
</evidence>
<dbReference type="Gene3D" id="3.90.176.10">
    <property type="entry name" value="Toxin ADP-ribosyltransferase, Chain A, domain 1"/>
    <property type="match status" value="1"/>
</dbReference>
<evidence type="ECO:0000313" key="3">
    <source>
        <dbReference type="EMBL" id="KUN83671.1"/>
    </source>
</evidence>
<accession>A0A117RCR2</accession>
<evidence type="ECO:0000313" key="4">
    <source>
        <dbReference type="Proteomes" id="UP000053024"/>
    </source>
</evidence>
<dbReference type="InterPro" id="IPR003540">
    <property type="entry name" value="ADP-ribosyltransferase"/>
</dbReference>
<feature type="non-terminal residue" evidence="3">
    <location>
        <position position="1"/>
    </location>
</feature>
<dbReference type="EMBL" id="LMWX01000026">
    <property type="protein sequence ID" value="KUN83671.1"/>
    <property type="molecule type" value="Genomic_DNA"/>
</dbReference>
<feature type="domain" description="ADP ribosyltransferase" evidence="1">
    <location>
        <begin position="312"/>
        <end position="479"/>
    </location>
</feature>
<proteinExistence type="predicted"/>
<dbReference type="Pfam" id="PF03496">
    <property type="entry name" value="ADPrib_exo_Tox"/>
    <property type="match status" value="1"/>
</dbReference>
<name>A0A117RCR2_9ACTN</name>
<evidence type="ECO:0000259" key="2">
    <source>
        <dbReference type="Pfam" id="PF21725"/>
    </source>
</evidence>
<dbReference type="STRING" id="285568.AQJ66_17730"/>
<comment type="caution">
    <text evidence="3">The sequence shown here is derived from an EMBL/GenBank/DDBJ whole genome shotgun (WGS) entry which is preliminary data.</text>
</comment>
<dbReference type="PROSITE" id="PS51996">
    <property type="entry name" value="TR_MART"/>
    <property type="match status" value="1"/>
</dbReference>
<gene>
    <name evidence="3" type="ORF">AQJ66_17730</name>
</gene>
<dbReference type="InterPro" id="IPR049082">
    <property type="entry name" value="T7SS_signal"/>
</dbReference>
<dbReference type="RefSeq" id="WP_061922606.1">
    <property type="nucleotide sequence ID" value="NZ_KQ948858.1"/>
</dbReference>
<organism evidence="3 4">
    <name type="scientific">Streptomyces bungoensis</name>
    <dbReference type="NCBI Taxonomy" id="285568"/>
    <lineage>
        <taxon>Bacteria</taxon>
        <taxon>Bacillati</taxon>
        <taxon>Actinomycetota</taxon>
        <taxon>Actinomycetes</taxon>
        <taxon>Kitasatosporales</taxon>
        <taxon>Streptomycetaceae</taxon>
        <taxon>Streptomyces</taxon>
    </lineage>
</organism>
<dbReference type="GO" id="GO:0005576">
    <property type="term" value="C:extracellular region"/>
    <property type="evidence" value="ECO:0007669"/>
    <property type="project" value="InterPro"/>
</dbReference>